<dbReference type="STRING" id="42253.NITMOv2_4657"/>
<protein>
    <submittedName>
        <fullName evidence="13">Putative Mechanosensitive ion channel family protein</fullName>
    </submittedName>
</protein>
<dbReference type="PANTHER" id="PTHR30347:SF1">
    <property type="entry name" value="MECHANOSENSITIVE CHANNEL MSCK"/>
    <property type="match status" value="1"/>
</dbReference>
<feature type="region of interest" description="Disordered" evidence="8">
    <location>
        <begin position="35"/>
        <end position="88"/>
    </location>
</feature>
<dbReference type="InterPro" id="IPR010920">
    <property type="entry name" value="LSM_dom_sf"/>
</dbReference>
<comment type="subcellular location">
    <subcellularLocation>
        <location evidence="1">Cell membrane</location>
        <topology evidence="1">Multi-pass membrane protein</topology>
    </subcellularLocation>
</comment>
<dbReference type="GO" id="GO:0005886">
    <property type="term" value="C:plasma membrane"/>
    <property type="evidence" value="ECO:0007669"/>
    <property type="project" value="UniProtKB-SubCell"/>
</dbReference>
<evidence type="ECO:0000256" key="4">
    <source>
        <dbReference type="ARBA" id="ARBA00022692"/>
    </source>
</evidence>
<dbReference type="AlphaFoldDB" id="A0A0K2GJA2"/>
<dbReference type="InterPro" id="IPR006685">
    <property type="entry name" value="MscS_channel_2nd"/>
</dbReference>
<dbReference type="Proteomes" id="UP000069205">
    <property type="component" value="Chromosome"/>
</dbReference>
<evidence type="ECO:0000313" key="14">
    <source>
        <dbReference type="Proteomes" id="UP000069205"/>
    </source>
</evidence>
<feature type="chain" id="PRO_5005477082" evidence="10">
    <location>
        <begin position="34"/>
        <end position="767"/>
    </location>
</feature>
<dbReference type="InterPro" id="IPR011066">
    <property type="entry name" value="MscS_channel_C_sf"/>
</dbReference>
<feature type="coiled-coil region" evidence="7">
    <location>
        <begin position="159"/>
        <end position="200"/>
    </location>
</feature>
<dbReference type="InterPro" id="IPR023408">
    <property type="entry name" value="MscS_beta-dom_sf"/>
</dbReference>
<feature type="transmembrane region" description="Helical" evidence="9">
    <location>
        <begin position="586"/>
        <end position="606"/>
    </location>
</feature>
<evidence type="ECO:0000259" key="12">
    <source>
        <dbReference type="Pfam" id="PF21082"/>
    </source>
</evidence>
<keyword evidence="14" id="KW-1185">Reference proteome</keyword>
<feature type="compositionally biased region" description="Low complexity" evidence="8">
    <location>
        <begin position="70"/>
        <end position="85"/>
    </location>
</feature>
<dbReference type="PATRIC" id="fig|42253.5.peg.4592"/>
<keyword evidence="10" id="KW-0732">Signal</keyword>
<evidence type="ECO:0000256" key="2">
    <source>
        <dbReference type="ARBA" id="ARBA00008017"/>
    </source>
</evidence>
<name>A0A0K2GJA2_NITMO</name>
<dbReference type="SUPFAM" id="SSF82689">
    <property type="entry name" value="Mechanosensitive channel protein MscS (YggB), C-terminal domain"/>
    <property type="match status" value="1"/>
</dbReference>
<dbReference type="OrthoDB" id="9799209at2"/>
<dbReference type="SUPFAM" id="SSF82861">
    <property type="entry name" value="Mechanosensitive channel protein MscS (YggB), transmembrane region"/>
    <property type="match status" value="1"/>
</dbReference>
<evidence type="ECO:0000256" key="8">
    <source>
        <dbReference type="SAM" id="MobiDB-lite"/>
    </source>
</evidence>
<keyword evidence="6 9" id="KW-0472">Membrane</keyword>
<dbReference type="GO" id="GO:0008381">
    <property type="term" value="F:mechanosensitive monoatomic ion channel activity"/>
    <property type="evidence" value="ECO:0007669"/>
    <property type="project" value="UniProtKB-ARBA"/>
</dbReference>
<evidence type="ECO:0000256" key="6">
    <source>
        <dbReference type="ARBA" id="ARBA00023136"/>
    </source>
</evidence>
<dbReference type="Pfam" id="PF21082">
    <property type="entry name" value="MS_channel_3rd"/>
    <property type="match status" value="1"/>
</dbReference>
<dbReference type="Pfam" id="PF00924">
    <property type="entry name" value="MS_channel_2nd"/>
    <property type="match status" value="1"/>
</dbReference>
<feature type="compositionally biased region" description="Pro residues" evidence="8">
    <location>
        <begin position="35"/>
        <end position="52"/>
    </location>
</feature>
<evidence type="ECO:0000256" key="7">
    <source>
        <dbReference type="SAM" id="Coils"/>
    </source>
</evidence>
<dbReference type="InterPro" id="IPR052702">
    <property type="entry name" value="MscS-like_channel"/>
</dbReference>
<evidence type="ECO:0000256" key="5">
    <source>
        <dbReference type="ARBA" id="ARBA00022989"/>
    </source>
</evidence>
<dbReference type="SUPFAM" id="SSF50182">
    <property type="entry name" value="Sm-like ribonucleoproteins"/>
    <property type="match status" value="1"/>
</dbReference>
<dbReference type="Gene3D" id="1.10.287.1260">
    <property type="match status" value="1"/>
</dbReference>
<evidence type="ECO:0000256" key="9">
    <source>
        <dbReference type="SAM" id="Phobius"/>
    </source>
</evidence>
<feature type="transmembrane region" description="Helical" evidence="9">
    <location>
        <begin position="521"/>
        <end position="542"/>
    </location>
</feature>
<dbReference type="KEGG" id="nmv:NITMOv2_4657"/>
<gene>
    <name evidence="13" type="ORF">NITMOv2_4657</name>
</gene>
<feature type="region of interest" description="Disordered" evidence="8">
    <location>
        <begin position="287"/>
        <end position="324"/>
    </location>
</feature>
<accession>A0A0K2GJA2</accession>
<organism evidence="13 14">
    <name type="scientific">Nitrospira moscoviensis</name>
    <dbReference type="NCBI Taxonomy" id="42253"/>
    <lineage>
        <taxon>Bacteria</taxon>
        <taxon>Pseudomonadati</taxon>
        <taxon>Nitrospirota</taxon>
        <taxon>Nitrospiria</taxon>
        <taxon>Nitrospirales</taxon>
        <taxon>Nitrospiraceae</taxon>
        <taxon>Nitrospira</taxon>
    </lineage>
</organism>
<feature type="compositionally biased region" description="Basic and acidic residues" evidence="8">
    <location>
        <begin position="53"/>
        <end position="67"/>
    </location>
</feature>
<evidence type="ECO:0000313" key="13">
    <source>
        <dbReference type="EMBL" id="ALA61028.1"/>
    </source>
</evidence>
<keyword evidence="4 9" id="KW-0812">Transmembrane</keyword>
<feature type="signal peptide" evidence="10">
    <location>
        <begin position="1"/>
        <end position="33"/>
    </location>
</feature>
<dbReference type="PANTHER" id="PTHR30347">
    <property type="entry name" value="POTASSIUM CHANNEL RELATED"/>
    <property type="match status" value="1"/>
</dbReference>
<dbReference type="RefSeq" id="WP_053381792.1">
    <property type="nucleotide sequence ID" value="NZ_CP011801.1"/>
</dbReference>
<keyword evidence="7" id="KW-0175">Coiled coil</keyword>
<feature type="domain" description="Mechanosensitive ion channel MscS" evidence="11">
    <location>
        <begin position="604"/>
        <end position="670"/>
    </location>
</feature>
<keyword evidence="5 9" id="KW-1133">Transmembrane helix</keyword>
<feature type="compositionally biased region" description="Basic and acidic residues" evidence="8">
    <location>
        <begin position="300"/>
        <end position="309"/>
    </location>
</feature>
<dbReference type="InterPro" id="IPR049278">
    <property type="entry name" value="MS_channel_C"/>
</dbReference>
<dbReference type="InterPro" id="IPR011014">
    <property type="entry name" value="MscS_channel_TM-2"/>
</dbReference>
<feature type="domain" description="Mechanosensitive ion channel MscS C-terminal" evidence="12">
    <location>
        <begin position="681"/>
        <end position="762"/>
    </location>
</feature>
<feature type="transmembrane region" description="Helical" evidence="9">
    <location>
        <begin position="563"/>
        <end position="580"/>
    </location>
</feature>
<reference evidence="13 14" key="1">
    <citation type="journal article" date="2015" name="Proc. Natl. Acad. Sci. U.S.A.">
        <title>Expanded metabolic versatility of ubiquitous nitrite-oxidizing bacteria from the genus Nitrospira.</title>
        <authorList>
            <person name="Koch H."/>
            <person name="Lucker S."/>
            <person name="Albertsen M."/>
            <person name="Kitzinger K."/>
            <person name="Herbold C."/>
            <person name="Spieck E."/>
            <person name="Nielsen P.H."/>
            <person name="Wagner M."/>
            <person name="Daims H."/>
        </authorList>
    </citation>
    <scope>NUCLEOTIDE SEQUENCE [LARGE SCALE GENOMIC DNA]</scope>
    <source>
        <strain evidence="13 14">NSP M-1</strain>
    </source>
</reference>
<dbReference type="EMBL" id="CP011801">
    <property type="protein sequence ID" value="ALA61028.1"/>
    <property type="molecule type" value="Genomic_DNA"/>
</dbReference>
<evidence type="ECO:0000256" key="10">
    <source>
        <dbReference type="SAM" id="SignalP"/>
    </source>
</evidence>
<evidence type="ECO:0000259" key="11">
    <source>
        <dbReference type="Pfam" id="PF00924"/>
    </source>
</evidence>
<proteinExistence type="inferred from homology"/>
<evidence type="ECO:0000256" key="1">
    <source>
        <dbReference type="ARBA" id="ARBA00004651"/>
    </source>
</evidence>
<keyword evidence="3" id="KW-1003">Cell membrane</keyword>
<dbReference type="Gene3D" id="2.30.30.60">
    <property type="match status" value="1"/>
</dbReference>
<sequence>MGQNCFSMVLCRRCTVASLVLSLLLGHSLNLPAQAPPVAAPPGPQSNQPPPADAEKQAAEWREKREQAQAALNAVGAPAKAAPEATQEELQERRALLEQIVRGYDQQLGDLQRLAEARQRHADIVRTSNEWKGFPEPPPYTVFLADQLWDAAYSLRLTMEGLQSQLELLTLRFERAREALAAAEERLRQAAERLEAVKDPAQAGRERWLRDLAALRVQAASVAVGAAQLSNTRVEEELADTKARLAYEQRRLEAVAPHVVFSEADLDNVRARLAQERQRLEEELEQTLAERRRQSTAVQEAERRFESLRSKRPTRKTPAAETPAMARAKAAVELARAHMDNLVLQGDLLQQLIDVVEGERQLWESRFVITHTAEPGQARDAYHRFTPLFGNFRAARDYLRQQAGIVAEQISELENRLRLASRPRQREPLQQLVQAFHAREDAYTRALRRVDEAARFMERWRTEFKEQQKELPLSAHFDDWLARAAGLIQDLWSYEVFSAEDTIEVEGKKITGRRSVTVGKIVTALGILVIGYAVCLYLARLIGRLAVTRLGMAPEVANLIRQWSQAFLVTILIVVSFMWVKIPLTIFAFFGGAFAIGVGFGAQTLLKNVISGILVLIERPLRVGDLIEVDNVRGRVTSIGLRSSTVRDAKGMETLIPNSAFLERHLTNWTYSSRISRFSLRLGAPYGASSQQVMDLLANLALQHPLVLKQPHPQVLLDEFGAQARIFTLNYWLEIRPDVDPSEVASELRFAIEQKFAEAGLKVLPAA</sequence>
<comment type="similarity">
    <text evidence="2">Belongs to the MscS (TC 1.A.23) family.</text>
</comment>
<dbReference type="Gene3D" id="3.30.70.100">
    <property type="match status" value="1"/>
</dbReference>
<evidence type="ECO:0000256" key="3">
    <source>
        <dbReference type="ARBA" id="ARBA00022475"/>
    </source>
</evidence>